<reference evidence="1" key="1">
    <citation type="submission" date="2015-05" db="UniProtKB">
        <authorList>
            <consortium name="EnsemblMetazoa"/>
        </authorList>
    </citation>
    <scope>IDENTIFICATION</scope>
</reference>
<dbReference type="Proteomes" id="UP000015103">
    <property type="component" value="Unassembled WGS sequence"/>
</dbReference>
<name>T1HRD3_RHOPR</name>
<dbReference type="VEuPathDB" id="VectorBase:RPRC006603"/>
<protein>
    <submittedName>
        <fullName evidence="1">Uncharacterized protein</fullName>
    </submittedName>
</protein>
<sequence length="278" mass="31890">MENVRSENYNIVYLPYYSICIVDSLLKCVASGSENYNTVYLPYYSICIVDSLLKCVASSSLKLDKISFSSQHFFVRYSNSKFKENVRSENYNIVYLPYYSICIVDSLLKCVASGSENYNTVYLPYYSICIVDSLLKCVASSSLKLDKISFSSQHFFENVRSENYNIVYLPYYSICIVDSLLKCVASGSENYNTVYLPYYSICIVDSLLKCVASSSLKLDKISFSSQHFFVRYSNSKFKENVRSENYNIVYLPYYSICIVDSLLKCVASGSENYNTVYH</sequence>
<accession>T1HRD3</accession>
<dbReference type="AlphaFoldDB" id="T1HRD3"/>
<dbReference type="EnsemblMetazoa" id="RPRC006603-RA">
    <property type="protein sequence ID" value="RPRC006603-PA"/>
    <property type="gene ID" value="RPRC006603"/>
</dbReference>
<dbReference type="HOGENOM" id="CLU_1002266_0_0_1"/>
<dbReference type="EMBL" id="ACPB03002891">
    <property type="status" value="NOT_ANNOTATED_CDS"/>
    <property type="molecule type" value="Genomic_DNA"/>
</dbReference>
<proteinExistence type="predicted"/>
<evidence type="ECO:0000313" key="2">
    <source>
        <dbReference type="Proteomes" id="UP000015103"/>
    </source>
</evidence>
<keyword evidence="2" id="KW-1185">Reference proteome</keyword>
<organism evidence="1 2">
    <name type="scientific">Rhodnius prolixus</name>
    <name type="common">Triatomid bug</name>
    <dbReference type="NCBI Taxonomy" id="13249"/>
    <lineage>
        <taxon>Eukaryota</taxon>
        <taxon>Metazoa</taxon>
        <taxon>Ecdysozoa</taxon>
        <taxon>Arthropoda</taxon>
        <taxon>Hexapoda</taxon>
        <taxon>Insecta</taxon>
        <taxon>Pterygota</taxon>
        <taxon>Neoptera</taxon>
        <taxon>Paraneoptera</taxon>
        <taxon>Hemiptera</taxon>
        <taxon>Heteroptera</taxon>
        <taxon>Panheteroptera</taxon>
        <taxon>Cimicomorpha</taxon>
        <taxon>Reduviidae</taxon>
        <taxon>Triatominae</taxon>
        <taxon>Rhodnius</taxon>
    </lineage>
</organism>
<dbReference type="InParanoid" id="T1HRD3"/>
<evidence type="ECO:0000313" key="1">
    <source>
        <dbReference type="EnsemblMetazoa" id="RPRC006603-PA"/>
    </source>
</evidence>